<dbReference type="OrthoDB" id="9800643at2"/>
<feature type="domain" description="Methyltransferase" evidence="5">
    <location>
        <begin position="115"/>
        <end position="237"/>
    </location>
</feature>
<feature type="binding site" evidence="4">
    <location>
        <begin position="186"/>
        <end position="189"/>
    </location>
    <ligand>
        <name>substrate</name>
    </ligand>
</feature>
<dbReference type="Pfam" id="PF17827">
    <property type="entry name" value="PrmC_N"/>
    <property type="match status" value="1"/>
</dbReference>
<accession>A0A501XMW3</accession>
<dbReference type="InterPro" id="IPR050320">
    <property type="entry name" value="N5-glutamine_MTase"/>
</dbReference>
<comment type="similarity">
    <text evidence="4">Belongs to the protein N5-glutamine methyltransferase family. PrmC subfamily.</text>
</comment>
<dbReference type="EC" id="2.1.1.297" evidence="4"/>
<evidence type="ECO:0000256" key="3">
    <source>
        <dbReference type="ARBA" id="ARBA00022691"/>
    </source>
</evidence>
<dbReference type="GO" id="GO:0032259">
    <property type="term" value="P:methylation"/>
    <property type="evidence" value="ECO:0007669"/>
    <property type="project" value="UniProtKB-KW"/>
</dbReference>
<dbReference type="InterPro" id="IPR019874">
    <property type="entry name" value="RF_methyltr_PrmC"/>
</dbReference>
<name>A0A501XMW3_9SPHN</name>
<protein>
    <recommendedName>
        <fullName evidence="4">Release factor glutamine methyltransferase</fullName>
        <shortName evidence="4">RF MTase</shortName>
        <ecNumber evidence="4">2.1.1.297</ecNumber>
    </recommendedName>
    <alternativeName>
        <fullName evidence="4">N5-glutamine methyltransferase PrmC</fullName>
    </alternativeName>
    <alternativeName>
        <fullName evidence="4">Protein-(glutamine-N5) MTase PrmC</fullName>
    </alternativeName>
    <alternativeName>
        <fullName evidence="4">Protein-glutamine N-methyltransferase PrmC</fullName>
    </alternativeName>
</protein>
<feature type="binding site" evidence="4">
    <location>
        <begin position="120"/>
        <end position="124"/>
    </location>
    <ligand>
        <name>S-adenosyl-L-methionine</name>
        <dbReference type="ChEBI" id="CHEBI:59789"/>
    </ligand>
</feature>
<dbReference type="RefSeq" id="WP_140927858.1">
    <property type="nucleotide sequence ID" value="NZ_VFSU01000021.1"/>
</dbReference>
<evidence type="ECO:0000259" key="5">
    <source>
        <dbReference type="Pfam" id="PF13847"/>
    </source>
</evidence>
<dbReference type="InterPro" id="IPR002052">
    <property type="entry name" value="DNA_methylase_N6_adenine_CS"/>
</dbReference>
<dbReference type="InterPro" id="IPR040758">
    <property type="entry name" value="PrmC_N"/>
</dbReference>
<keyword evidence="1 4" id="KW-0489">Methyltransferase</keyword>
<feature type="domain" description="Release factor glutamine methyltransferase N-terminal" evidence="6">
    <location>
        <begin position="10"/>
        <end position="75"/>
    </location>
</feature>
<comment type="catalytic activity">
    <reaction evidence="4">
        <text>L-glutaminyl-[peptide chain release factor] + S-adenosyl-L-methionine = N(5)-methyl-L-glutaminyl-[peptide chain release factor] + S-adenosyl-L-homocysteine + H(+)</text>
        <dbReference type="Rhea" id="RHEA:42896"/>
        <dbReference type="Rhea" id="RHEA-COMP:10271"/>
        <dbReference type="Rhea" id="RHEA-COMP:10272"/>
        <dbReference type="ChEBI" id="CHEBI:15378"/>
        <dbReference type="ChEBI" id="CHEBI:30011"/>
        <dbReference type="ChEBI" id="CHEBI:57856"/>
        <dbReference type="ChEBI" id="CHEBI:59789"/>
        <dbReference type="ChEBI" id="CHEBI:61891"/>
        <dbReference type="EC" id="2.1.1.297"/>
    </reaction>
</comment>
<dbReference type="EMBL" id="VFSU01000021">
    <property type="protein sequence ID" value="TPE61799.1"/>
    <property type="molecule type" value="Genomic_DNA"/>
</dbReference>
<keyword evidence="2 4" id="KW-0808">Transferase</keyword>
<evidence type="ECO:0000259" key="6">
    <source>
        <dbReference type="Pfam" id="PF17827"/>
    </source>
</evidence>
<keyword evidence="8" id="KW-1185">Reference proteome</keyword>
<dbReference type="PANTHER" id="PTHR18895:SF74">
    <property type="entry name" value="MTRF1L RELEASE FACTOR GLUTAMINE METHYLTRANSFERASE"/>
    <property type="match status" value="1"/>
</dbReference>
<evidence type="ECO:0000256" key="4">
    <source>
        <dbReference type="HAMAP-Rule" id="MF_02126"/>
    </source>
</evidence>
<dbReference type="InterPro" id="IPR025714">
    <property type="entry name" value="Methyltranfer_dom"/>
</dbReference>
<dbReference type="InterPro" id="IPR004556">
    <property type="entry name" value="HemK-like"/>
</dbReference>
<dbReference type="Gene3D" id="3.40.50.150">
    <property type="entry name" value="Vaccinia Virus protein VP39"/>
    <property type="match status" value="1"/>
</dbReference>
<evidence type="ECO:0000313" key="7">
    <source>
        <dbReference type="EMBL" id="TPE61799.1"/>
    </source>
</evidence>
<proteinExistence type="inferred from homology"/>
<organism evidence="7 8">
    <name type="scientific">Sandaracinobacter neustonicus</name>
    <dbReference type="NCBI Taxonomy" id="1715348"/>
    <lineage>
        <taxon>Bacteria</taxon>
        <taxon>Pseudomonadati</taxon>
        <taxon>Pseudomonadota</taxon>
        <taxon>Alphaproteobacteria</taxon>
        <taxon>Sphingomonadales</taxon>
        <taxon>Sphingosinicellaceae</taxon>
        <taxon>Sandaracinobacter</taxon>
    </lineage>
</organism>
<evidence type="ECO:0000313" key="8">
    <source>
        <dbReference type="Proteomes" id="UP000319897"/>
    </source>
</evidence>
<dbReference type="Proteomes" id="UP000319897">
    <property type="component" value="Unassembled WGS sequence"/>
</dbReference>
<comment type="function">
    <text evidence="4">Methylates the class 1 translation termination release factors RF1/PrfA and RF2/PrfB on the glutamine residue of the universally conserved GGQ motif.</text>
</comment>
<dbReference type="SUPFAM" id="SSF53335">
    <property type="entry name" value="S-adenosyl-L-methionine-dependent methyltransferases"/>
    <property type="match status" value="1"/>
</dbReference>
<dbReference type="GO" id="GO:0003676">
    <property type="term" value="F:nucleic acid binding"/>
    <property type="evidence" value="ECO:0007669"/>
    <property type="project" value="InterPro"/>
</dbReference>
<evidence type="ECO:0000256" key="2">
    <source>
        <dbReference type="ARBA" id="ARBA00022679"/>
    </source>
</evidence>
<sequence>MPEAGDRHALLRAAAATLPGDTPRLDAELLLAHVLDEERLPMLMSRAPVGATAQAAFEALLARRRAHEPVAHLTGEREFWSLPIRVTRDVLVPRPDSETLIAEALAHFDARPPANVLDLGTGSGALLLAALSEWPQALGFGIDRSDAALAVARGNAARLGLAARAAFRSGDWAAGVEGPFDLILCNPPYIEDSAELMPDVADYEPASALFGGPDGLAPYRILLPEVPRLLAPGGVALFEFGLGQGPALLEMAAALHLHATTVPDLSGRARVLRIRC</sequence>
<keyword evidence="3 4" id="KW-0949">S-adenosyl-L-methionine</keyword>
<gene>
    <name evidence="4 7" type="primary">prmC</name>
    <name evidence="7" type="ORF">FJQ54_07845</name>
</gene>
<feature type="binding site" evidence="4">
    <location>
        <position position="186"/>
    </location>
    <ligand>
        <name>S-adenosyl-L-methionine</name>
        <dbReference type="ChEBI" id="CHEBI:59789"/>
    </ligand>
</feature>
<dbReference type="PROSITE" id="PS00092">
    <property type="entry name" value="N6_MTASE"/>
    <property type="match status" value="1"/>
</dbReference>
<dbReference type="HAMAP" id="MF_02126">
    <property type="entry name" value="RF_methyltr_PrmC"/>
    <property type="match status" value="1"/>
</dbReference>
<feature type="binding site" evidence="4">
    <location>
        <position position="172"/>
    </location>
    <ligand>
        <name>S-adenosyl-L-methionine</name>
        <dbReference type="ChEBI" id="CHEBI:59789"/>
    </ligand>
</feature>
<evidence type="ECO:0000256" key="1">
    <source>
        <dbReference type="ARBA" id="ARBA00022603"/>
    </source>
</evidence>
<comment type="caution">
    <text evidence="7">The sequence shown here is derived from an EMBL/GenBank/DDBJ whole genome shotgun (WGS) entry which is preliminary data.</text>
</comment>
<dbReference type="GO" id="GO:0102559">
    <property type="term" value="F:peptide chain release factor N(5)-glutamine methyltransferase activity"/>
    <property type="evidence" value="ECO:0007669"/>
    <property type="project" value="UniProtKB-EC"/>
</dbReference>
<dbReference type="NCBIfam" id="TIGR03534">
    <property type="entry name" value="RF_mod_PrmC"/>
    <property type="match status" value="1"/>
</dbReference>
<feature type="binding site" evidence="4">
    <location>
        <position position="143"/>
    </location>
    <ligand>
        <name>S-adenosyl-L-methionine</name>
        <dbReference type="ChEBI" id="CHEBI:59789"/>
    </ligand>
</feature>
<dbReference type="Gene3D" id="1.10.8.10">
    <property type="entry name" value="DNA helicase RuvA subunit, C-terminal domain"/>
    <property type="match status" value="1"/>
</dbReference>
<reference evidence="7 8" key="1">
    <citation type="submission" date="2019-06" db="EMBL/GenBank/DDBJ databases">
        <authorList>
            <person name="Lee I."/>
            <person name="Jang G.I."/>
            <person name="Hwang C.Y."/>
        </authorList>
    </citation>
    <scope>NUCLEOTIDE SEQUENCE [LARGE SCALE GENOMIC DNA]</scope>
    <source>
        <strain evidence="7 8">PAMC 28131</strain>
    </source>
</reference>
<dbReference type="CDD" id="cd02440">
    <property type="entry name" value="AdoMet_MTases"/>
    <property type="match status" value="1"/>
</dbReference>
<dbReference type="NCBIfam" id="TIGR00536">
    <property type="entry name" value="hemK_fam"/>
    <property type="match status" value="1"/>
</dbReference>
<dbReference type="AlphaFoldDB" id="A0A501XMW3"/>
<dbReference type="PANTHER" id="PTHR18895">
    <property type="entry name" value="HEMK METHYLTRANSFERASE"/>
    <property type="match status" value="1"/>
</dbReference>
<dbReference type="InterPro" id="IPR029063">
    <property type="entry name" value="SAM-dependent_MTases_sf"/>
</dbReference>
<dbReference type="Pfam" id="PF13847">
    <property type="entry name" value="Methyltransf_31"/>
    <property type="match status" value="1"/>
</dbReference>